<protein>
    <submittedName>
        <fullName evidence="5">Epoxide hydrolase</fullName>
    </submittedName>
</protein>
<sequence length="386" mass="42583">MSTEIRPFRIDVPQADLDDLTDRLARTRWPRRLPGGWNRGVPVARLRELAEYWRTAFDWRAQEARLNGLPQFLTEIDGQRIHFLHVRSPEPDALPLVITHSWPNSVAEFQQLVRPLTDHGFHVVAPSLPGFGYSMFPEPADERPWTAERVARTWAELMARLGYERYGAHGNDAGAVVSPHLALVDAEHLVGVHMTGGVGIPTGDPRELEGLTDDDRAGERLAELFAGGSGYGTYLANRPQTLAYGWLDSPVAQLAYLVERLAEFDGWPGGEDALLPHLDRDQLLTTASLYWFTGTGGSSSWTYYDGAAGMPIDQAVVPTGVSHGGPDAFRRIAERNNEITHWSGLEAASHMVAMVDAERLAADIGEFFAKLGRPGRGTRPGRSTTC</sequence>
<evidence type="ECO:0000256" key="3">
    <source>
        <dbReference type="ARBA" id="ARBA00022801"/>
    </source>
</evidence>
<reference evidence="6" key="1">
    <citation type="journal article" date="2019" name="Int. J. Syst. Evol. Microbiol.">
        <title>The Global Catalogue of Microorganisms (GCM) 10K type strain sequencing project: providing services to taxonomists for standard genome sequencing and annotation.</title>
        <authorList>
            <consortium name="The Broad Institute Genomics Platform"/>
            <consortium name="The Broad Institute Genome Sequencing Center for Infectious Disease"/>
            <person name="Wu L."/>
            <person name="Ma J."/>
        </authorList>
    </citation>
    <scope>NUCLEOTIDE SEQUENCE [LARGE SCALE GENOMIC DNA]</scope>
    <source>
        <strain evidence="6">JCM 18302</strain>
    </source>
</reference>
<dbReference type="InterPro" id="IPR016292">
    <property type="entry name" value="Epoxide_hydrolase"/>
</dbReference>
<dbReference type="PIRSF" id="PIRSF001112">
    <property type="entry name" value="Epoxide_hydrolase"/>
    <property type="match status" value="1"/>
</dbReference>
<dbReference type="PRINTS" id="PR00412">
    <property type="entry name" value="EPOXHYDRLASE"/>
</dbReference>
<dbReference type="GO" id="GO:0016787">
    <property type="term" value="F:hydrolase activity"/>
    <property type="evidence" value="ECO:0007669"/>
    <property type="project" value="UniProtKB-KW"/>
</dbReference>
<dbReference type="RefSeq" id="WP_345605816.1">
    <property type="nucleotide sequence ID" value="NZ_BAABJO010000010.1"/>
</dbReference>
<dbReference type="InterPro" id="IPR010497">
    <property type="entry name" value="Epoxide_hydro_N"/>
</dbReference>
<evidence type="ECO:0000256" key="2">
    <source>
        <dbReference type="ARBA" id="ARBA00022797"/>
    </source>
</evidence>
<keyword evidence="3 5" id="KW-0378">Hydrolase</keyword>
<organism evidence="5 6">
    <name type="scientific">Pseudonocardia adelaidensis</name>
    <dbReference type="NCBI Taxonomy" id="648754"/>
    <lineage>
        <taxon>Bacteria</taxon>
        <taxon>Bacillati</taxon>
        <taxon>Actinomycetota</taxon>
        <taxon>Actinomycetes</taxon>
        <taxon>Pseudonocardiales</taxon>
        <taxon>Pseudonocardiaceae</taxon>
        <taxon>Pseudonocardia</taxon>
    </lineage>
</organism>
<dbReference type="InterPro" id="IPR000639">
    <property type="entry name" value="Epox_hydrolase-like"/>
</dbReference>
<name>A0ABP9NIQ6_9PSEU</name>
<dbReference type="InterPro" id="IPR029058">
    <property type="entry name" value="AB_hydrolase_fold"/>
</dbReference>
<dbReference type="EMBL" id="BAABJO010000010">
    <property type="protein sequence ID" value="GAA5121956.1"/>
    <property type="molecule type" value="Genomic_DNA"/>
</dbReference>
<dbReference type="PANTHER" id="PTHR21661:SF35">
    <property type="entry name" value="EPOXIDE HYDROLASE"/>
    <property type="match status" value="1"/>
</dbReference>
<dbReference type="Pfam" id="PF06441">
    <property type="entry name" value="EHN"/>
    <property type="match status" value="1"/>
</dbReference>
<evidence type="ECO:0000313" key="5">
    <source>
        <dbReference type="EMBL" id="GAA5121956.1"/>
    </source>
</evidence>
<keyword evidence="6" id="KW-1185">Reference proteome</keyword>
<gene>
    <name evidence="5" type="ORF">GCM10023320_31510</name>
</gene>
<proteinExistence type="inferred from homology"/>
<dbReference type="Proteomes" id="UP001500804">
    <property type="component" value="Unassembled WGS sequence"/>
</dbReference>
<feature type="domain" description="Epoxide hydrolase N-terminal" evidence="4">
    <location>
        <begin position="5"/>
        <end position="109"/>
    </location>
</feature>
<dbReference type="PANTHER" id="PTHR21661">
    <property type="entry name" value="EPOXIDE HYDROLASE 1-RELATED"/>
    <property type="match status" value="1"/>
</dbReference>
<evidence type="ECO:0000259" key="4">
    <source>
        <dbReference type="Pfam" id="PF06441"/>
    </source>
</evidence>
<evidence type="ECO:0000313" key="6">
    <source>
        <dbReference type="Proteomes" id="UP001500804"/>
    </source>
</evidence>
<comment type="caution">
    <text evidence="5">The sequence shown here is derived from an EMBL/GenBank/DDBJ whole genome shotgun (WGS) entry which is preliminary data.</text>
</comment>
<keyword evidence="2" id="KW-0058">Aromatic hydrocarbons catabolism</keyword>
<evidence type="ECO:0000256" key="1">
    <source>
        <dbReference type="ARBA" id="ARBA00010088"/>
    </source>
</evidence>
<dbReference type="SUPFAM" id="SSF53474">
    <property type="entry name" value="alpha/beta-Hydrolases"/>
    <property type="match status" value="1"/>
</dbReference>
<dbReference type="Gene3D" id="3.40.50.1820">
    <property type="entry name" value="alpha/beta hydrolase"/>
    <property type="match status" value="1"/>
</dbReference>
<comment type="similarity">
    <text evidence="1">Belongs to the peptidase S33 family.</text>
</comment>
<accession>A0ABP9NIQ6</accession>